<dbReference type="Pfam" id="PF25597">
    <property type="entry name" value="SH3_retrovirus"/>
    <property type="match status" value="1"/>
</dbReference>
<feature type="domain" description="Reverse transcriptase Ty1/copia-type" evidence="1">
    <location>
        <begin position="684"/>
        <end position="774"/>
    </location>
</feature>
<name>A0ABQ5GZ26_9ASTR</name>
<dbReference type="EMBL" id="BQNB010018955">
    <property type="protein sequence ID" value="GJT80048.1"/>
    <property type="molecule type" value="Genomic_DNA"/>
</dbReference>
<organism evidence="3 4">
    <name type="scientific">Tanacetum coccineum</name>
    <dbReference type="NCBI Taxonomy" id="301880"/>
    <lineage>
        <taxon>Eukaryota</taxon>
        <taxon>Viridiplantae</taxon>
        <taxon>Streptophyta</taxon>
        <taxon>Embryophyta</taxon>
        <taxon>Tracheophyta</taxon>
        <taxon>Spermatophyta</taxon>
        <taxon>Magnoliopsida</taxon>
        <taxon>eudicotyledons</taxon>
        <taxon>Gunneridae</taxon>
        <taxon>Pentapetalae</taxon>
        <taxon>asterids</taxon>
        <taxon>campanulids</taxon>
        <taxon>Asterales</taxon>
        <taxon>Asteraceae</taxon>
        <taxon>Asteroideae</taxon>
        <taxon>Anthemideae</taxon>
        <taxon>Anthemidinae</taxon>
        <taxon>Tanacetum</taxon>
    </lineage>
</organism>
<protein>
    <submittedName>
        <fullName evidence="3">Retrovirus-related pol polyprotein from transposon TNT 1-94</fullName>
    </submittedName>
</protein>
<feature type="domain" description="Retroviral polymerase SH3-like" evidence="2">
    <location>
        <begin position="426"/>
        <end position="480"/>
    </location>
</feature>
<evidence type="ECO:0000259" key="2">
    <source>
        <dbReference type="Pfam" id="PF25597"/>
    </source>
</evidence>
<evidence type="ECO:0000313" key="3">
    <source>
        <dbReference type="EMBL" id="GJT80048.1"/>
    </source>
</evidence>
<dbReference type="Pfam" id="PF07727">
    <property type="entry name" value="RVT_2"/>
    <property type="match status" value="1"/>
</dbReference>
<evidence type="ECO:0000313" key="4">
    <source>
        <dbReference type="Proteomes" id="UP001151760"/>
    </source>
</evidence>
<reference evidence="3" key="2">
    <citation type="submission" date="2022-01" db="EMBL/GenBank/DDBJ databases">
        <authorList>
            <person name="Yamashiro T."/>
            <person name="Shiraishi A."/>
            <person name="Satake H."/>
            <person name="Nakayama K."/>
        </authorList>
    </citation>
    <scope>NUCLEOTIDE SEQUENCE</scope>
</reference>
<dbReference type="InterPro" id="IPR057670">
    <property type="entry name" value="SH3_retrovirus"/>
</dbReference>
<gene>
    <name evidence="3" type="ORF">Tco_1054390</name>
</gene>
<comment type="caution">
    <text evidence="3">The sequence shown here is derived from an EMBL/GenBank/DDBJ whole genome shotgun (WGS) entry which is preliminary data.</text>
</comment>
<sequence>MCHIVGIEPQFKNILLNGPYVPMTACQKPEGHSIGDERKAANLDQRLKSLILSVLLDDQINSVINYENAKSTWEDQILYHEGPSNVKESRVMDLKLCYNTFKFKEEEYQERSLLAKSKRFFKKGFQRFSSAKATDDTKRNILFQSSKKEIDIVQLGIVSQAKLKALDKDEEYVSSDDNEMVEVKVLMALADDENVAIGKESAKNGEWVKILMKKLFEAEGFILPNYDTGRILIAESQMKATDLLVTVTDSSATKYDSADESLVCNTSLPLLEKLAGAEPVFGPKTIKSILKSNSIFKAETLKGVTINEPTLAPAKGNKNVSASKKNSALAGKLKNVKLKMTFLCLNVHTTTDHNDTEWFRKGEALQAKKAESSNATRSKTPTTSGCSSHMTGVKSYLHKYVEQSGPKVVFGDNSTCTTEGYGFIKFFIHNNKDHLGKFDEKVDDGYFVGYSLVSKAFKVFNTRRQQTKETYHITFDESSKAIKFSKPSIDNINITKSERYPPDEYLHPYEPSQRYQVDSNDLITLIKWIKMDQNDHPVQIDEILTDDQLEYSNHNNDNQIIDNLPNTEDVQIIESPSSLTKDTSALNTIPISIGPSSTILSMSSPAPQGRWYKDKHIELVNIICNLRVRTLSRAMAKELSAASAHECLFLDFLSEEEPKQLCEPLKHPGWVNVMQEELNQFSRNKVWTLVHAPYGKTIIGSKWVFKNERGENGIVIKNKARLVAQGYNQQEGINYDETFAPVARLEEIRIFLAFSTYMNFIIYQMDVKSAFLNG</sequence>
<reference evidence="3" key="1">
    <citation type="journal article" date="2022" name="Int. J. Mol. Sci.">
        <title>Draft Genome of Tanacetum Coccineum: Genomic Comparison of Closely Related Tanacetum-Family Plants.</title>
        <authorList>
            <person name="Yamashiro T."/>
            <person name="Shiraishi A."/>
            <person name="Nakayama K."/>
            <person name="Satake H."/>
        </authorList>
    </citation>
    <scope>NUCLEOTIDE SEQUENCE</scope>
</reference>
<evidence type="ECO:0000259" key="1">
    <source>
        <dbReference type="Pfam" id="PF07727"/>
    </source>
</evidence>
<proteinExistence type="predicted"/>
<accession>A0ABQ5GZ26</accession>
<dbReference type="InterPro" id="IPR013103">
    <property type="entry name" value="RVT_2"/>
</dbReference>
<keyword evidence="4" id="KW-1185">Reference proteome</keyword>
<dbReference type="Proteomes" id="UP001151760">
    <property type="component" value="Unassembled WGS sequence"/>
</dbReference>